<accession>A0A0D8HLJ4</accession>
<evidence type="ECO:0000313" key="2">
    <source>
        <dbReference type="Proteomes" id="UP000032360"/>
    </source>
</evidence>
<organism evidence="1 2">
    <name type="scientific">Acidithrix ferrooxidans</name>
    <dbReference type="NCBI Taxonomy" id="1280514"/>
    <lineage>
        <taxon>Bacteria</taxon>
        <taxon>Bacillati</taxon>
        <taxon>Actinomycetota</taxon>
        <taxon>Acidimicrobiia</taxon>
        <taxon>Acidimicrobiales</taxon>
        <taxon>Acidimicrobiaceae</taxon>
        <taxon>Acidithrix</taxon>
    </lineage>
</organism>
<sequence>MSNQGADLKLPNPNDVEETLGMLVGKSVTAKRIATPGKLPGVGTVSIYTFDDDEVGAAVFCELGLTNSLGASMMMIPAGAAEDATDEGEIPKNLLENFHEVANVITSLLNDRRSHAKRVKLDRVVVLPEELDGETSSLIASPGRIVSYDVFIPGGYPGGELRFCL</sequence>
<dbReference type="Proteomes" id="UP000032360">
    <property type="component" value="Unassembled WGS sequence"/>
</dbReference>
<keyword evidence="2" id="KW-1185">Reference proteome</keyword>
<dbReference type="RefSeq" id="WP_052604995.1">
    <property type="nucleotide sequence ID" value="NZ_JXYS01000027.1"/>
</dbReference>
<evidence type="ECO:0000313" key="1">
    <source>
        <dbReference type="EMBL" id="KJF17951.1"/>
    </source>
</evidence>
<reference evidence="1 2" key="1">
    <citation type="submission" date="2015-01" db="EMBL/GenBank/DDBJ databases">
        <title>Draft genome of the acidophilic iron oxidizer Acidithrix ferrooxidans strain Py-F3.</title>
        <authorList>
            <person name="Poehlein A."/>
            <person name="Eisen S."/>
            <person name="Schloemann M."/>
            <person name="Johnson B.D."/>
            <person name="Daniel R."/>
            <person name="Muehling M."/>
        </authorList>
    </citation>
    <scope>NUCLEOTIDE SEQUENCE [LARGE SCALE GENOMIC DNA]</scope>
    <source>
        <strain evidence="1 2">Py-F3</strain>
    </source>
</reference>
<name>A0A0D8HLJ4_9ACTN</name>
<comment type="caution">
    <text evidence="1">The sequence shown here is derived from an EMBL/GenBank/DDBJ whole genome shotgun (WGS) entry which is preliminary data.</text>
</comment>
<protein>
    <recommendedName>
        <fullName evidence="3">Chemotaxis phosphatase CheX-like domain-containing protein</fullName>
    </recommendedName>
</protein>
<evidence type="ECO:0008006" key="3">
    <source>
        <dbReference type="Google" id="ProtNLM"/>
    </source>
</evidence>
<gene>
    <name evidence="1" type="ORF">AXFE_12360</name>
</gene>
<dbReference type="STRING" id="1280514.AXFE_12360"/>
<proteinExistence type="predicted"/>
<dbReference type="EMBL" id="JXYS01000027">
    <property type="protein sequence ID" value="KJF17951.1"/>
    <property type="molecule type" value="Genomic_DNA"/>
</dbReference>
<dbReference type="AlphaFoldDB" id="A0A0D8HLJ4"/>